<dbReference type="AlphaFoldDB" id="A0A0F6RDH9"/>
<name>A0A0F6RDH9_9GAMM</name>
<feature type="transmembrane region" description="Helical" evidence="8">
    <location>
        <begin position="29"/>
        <end position="46"/>
    </location>
</feature>
<accession>A0A0F6RDH9</accession>
<protein>
    <submittedName>
        <fullName evidence="11">Uncharacterized protein</fullName>
    </submittedName>
</protein>
<keyword evidence="3" id="KW-0813">Transport</keyword>
<keyword evidence="5 8" id="KW-1133">Transmembrane helix</keyword>
<dbReference type="RefSeq" id="WP_046561938.1">
    <property type="nucleotide sequence ID" value="NZ_CP010975.1"/>
</dbReference>
<dbReference type="Gene3D" id="2.40.30.170">
    <property type="match status" value="1"/>
</dbReference>
<gene>
    <name evidence="11" type="ORF">TQ33_2000</name>
</gene>
<evidence type="ECO:0000256" key="3">
    <source>
        <dbReference type="ARBA" id="ARBA00022448"/>
    </source>
</evidence>
<feature type="coiled-coil region" evidence="7">
    <location>
        <begin position="117"/>
        <end position="158"/>
    </location>
</feature>
<evidence type="ECO:0000256" key="6">
    <source>
        <dbReference type="ARBA" id="ARBA00023136"/>
    </source>
</evidence>
<dbReference type="Pfam" id="PF26002">
    <property type="entry name" value="Beta-barrel_AprE"/>
    <property type="match status" value="1"/>
</dbReference>
<keyword evidence="6 8" id="KW-0472">Membrane</keyword>
<dbReference type="EMBL" id="CP010975">
    <property type="protein sequence ID" value="AKE52931.1"/>
    <property type="molecule type" value="Genomic_DNA"/>
</dbReference>
<organism evidence="11 12">
    <name type="scientific">Kangiella geojedonensis</name>
    <dbReference type="NCBI Taxonomy" id="914150"/>
    <lineage>
        <taxon>Bacteria</taxon>
        <taxon>Pseudomonadati</taxon>
        <taxon>Pseudomonadota</taxon>
        <taxon>Gammaproteobacteria</taxon>
        <taxon>Kangiellales</taxon>
        <taxon>Kangiellaceae</taxon>
        <taxon>Kangiella</taxon>
    </lineage>
</organism>
<dbReference type="InterPro" id="IPR058982">
    <property type="entry name" value="Beta-barrel_AprE"/>
</dbReference>
<dbReference type="GO" id="GO:0016020">
    <property type="term" value="C:membrane"/>
    <property type="evidence" value="ECO:0007669"/>
    <property type="project" value="UniProtKB-SubCell"/>
</dbReference>
<dbReference type="HOGENOM" id="CLU_023976_4_2_6"/>
<dbReference type="InterPro" id="IPR058625">
    <property type="entry name" value="MdtA-like_BSH"/>
</dbReference>
<proteinExistence type="inferred from homology"/>
<evidence type="ECO:0000256" key="2">
    <source>
        <dbReference type="ARBA" id="ARBA00009477"/>
    </source>
</evidence>
<dbReference type="GO" id="GO:0009306">
    <property type="term" value="P:protein secretion"/>
    <property type="evidence" value="ECO:0007669"/>
    <property type="project" value="InterPro"/>
</dbReference>
<dbReference type="PROSITE" id="PS00543">
    <property type="entry name" value="HLYD_FAMILY"/>
    <property type="match status" value="1"/>
</dbReference>
<keyword evidence="7" id="KW-0175">Coiled coil</keyword>
<dbReference type="PANTHER" id="PTHR30386:SF28">
    <property type="entry name" value="EXPORTED PROTEIN"/>
    <property type="match status" value="1"/>
</dbReference>
<evidence type="ECO:0000256" key="5">
    <source>
        <dbReference type="ARBA" id="ARBA00022989"/>
    </source>
</evidence>
<evidence type="ECO:0000313" key="12">
    <source>
        <dbReference type="Proteomes" id="UP000034071"/>
    </source>
</evidence>
<reference evidence="11 12" key="1">
    <citation type="submission" date="2015-02" db="EMBL/GenBank/DDBJ databases">
        <title>Complete genome sequence of Kangiella geojedonensis strain YCS-5T.</title>
        <authorList>
            <person name="Kim K.M."/>
        </authorList>
    </citation>
    <scope>NUCLEOTIDE SEQUENCE [LARGE SCALE GENOMIC DNA]</scope>
    <source>
        <strain evidence="11 12">YCS-5</strain>
    </source>
</reference>
<dbReference type="KEGG" id="kge:TQ33_2000"/>
<dbReference type="OrthoDB" id="9775513at2"/>
<evidence type="ECO:0000256" key="4">
    <source>
        <dbReference type="ARBA" id="ARBA00022692"/>
    </source>
</evidence>
<comment type="similarity">
    <text evidence="2">Belongs to the membrane fusion protein (MFP) (TC 8.A.1) family.</text>
</comment>
<dbReference type="STRING" id="914150.TQ33_2000"/>
<feature type="domain" description="AprE-like beta-barrel" evidence="10">
    <location>
        <begin position="296"/>
        <end position="390"/>
    </location>
</feature>
<dbReference type="InterPro" id="IPR006144">
    <property type="entry name" value="Secretion_HlyD_CS"/>
</dbReference>
<evidence type="ECO:0000256" key="7">
    <source>
        <dbReference type="SAM" id="Coils"/>
    </source>
</evidence>
<dbReference type="Proteomes" id="UP000034071">
    <property type="component" value="Chromosome"/>
</dbReference>
<evidence type="ECO:0000259" key="10">
    <source>
        <dbReference type="Pfam" id="PF26002"/>
    </source>
</evidence>
<keyword evidence="4 8" id="KW-0812">Transmembrane</keyword>
<feature type="domain" description="Multidrug resistance protein MdtA-like barrel-sandwich hybrid" evidence="9">
    <location>
        <begin position="72"/>
        <end position="288"/>
    </location>
</feature>
<dbReference type="PRINTS" id="PR01490">
    <property type="entry name" value="RTXTOXIND"/>
</dbReference>
<dbReference type="Pfam" id="PF25917">
    <property type="entry name" value="BSH_RND"/>
    <property type="match status" value="1"/>
</dbReference>
<dbReference type="PANTHER" id="PTHR30386">
    <property type="entry name" value="MEMBRANE FUSION SUBUNIT OF EMRAB-TOLC MULTIDRUG EFFLUX PUMP"/>
    <property type="match status" value="1"/>
</dbReference>
<evidence type="ECO:0000256" key="1">
    <source>
        <dbReference type="ARBA" id="ARBA00004167"/>
    </source>
</evidence>
<keyword evidence="12" id="KW-1185">Reference proteome</keyword>
<sequence>MLFRKEVLESKSKKLEGDVVIIKHGFSSYWMYLLFLVIALAIFLICTKKYAKKQVAVGQLVPKSGVVKVYGNDAGIIVNSHARKGYKVNKGDKLFSIDTSKKLDESSANMLLILNVKEQLMKKQEELLIEKKQYEEKLRNLKAQEVGLLEQKRLMEKRLFSLTDAKKLRKETLKEYELFRKRELITETELTQAKEAYLSARSALENYQASFLAHDLKLSEARSKLKSLPLENEINTNTIKSSINKLDERLIELKRGSQYLIKAPISGSLTTINSEVGHNVSPNKLLATIIPVDMQLVAEIYLPSRAVGFVKPGLSVKIRYDSFPYEHFGVYEGTVISVSDTPLAPADIDAPVNLKSPMYIVKVKLNKQSVETLGKTYQLRAGMSLSATVVLEERLLIDWILKPLYQLRESL</sequence>
<evidence type="ECO:0000259" key="9">
    <source>
        <dbReference type="Pfam" id="PF25917"/>
    </source>
</evidence>
<evidence type="ECO:0000313" key="11">
    <source>
        <dbReference type="EMBL" id="AKE52931.1"/>
    </source>
</evidence>
<dbReference type="InterPro" id="IPR050739">
    <property type="entry name" value="MFP"/>
</dbReference>
<evidence type="ECO:0000256" key="8">
    <source>
        <dbReference type="SAM" id="Phobius"/>
    </source>
</evidence>
<comment type="subcellular location">
    <subcellularLocation>
        <location evidence="1">Membrane</location>
        <topology evidence="1">Single-pass membrane protein</topology>
    </subcellularLocation>
</comment>